<protein>
    <submittedName>
        <fullName evidence="1">Uncharacterized protein</fullName>
    </submittedName>
</protein>
<sequence length="142" mass="16739">MNFTERVKKIEEMLNEDWFEMLETNEDEYEEWRGRLEDHAEHVIGHYDNETGVDMDAVDKLLQLNDEFPLLYGEDTVRLYLALIEARPEDKSVYERYVDYLAAIGDASHEEFLRFHTLVDAGRLDEARKLAPEMPKRLGLEG</sequence>
<dbReference type="EMBL" id="UGGP01000001">
    <property type="protein sequence ID" value="STO07079.1"/>
    <property type="molecule type" value="Genomic_DNA"/>
</dbReference>
<dbReference type="RefSeq" id="WP_029334229.1">
    <property type="nucleotide sequence ID" value="NZ_UGGP01000001.1"/>
</dbReference>
<evidence type="ECO:0000313" key="2">
    <source>
        <dbReference type="Proteomes" id="UP000254060"/>
    </source>
</evidence>
<name>A0A377FQG7_9BACL</name>
<organism evidence="1 2">
    <name type="scientific">Exiguobacterium aurantiacum</name>
    <dbReference type="NCBI Taxonomy" id="33987"/>
    <lineage>
        <taxon>Bacteria</taxon>
        <taxon>Bacillati</taxon>
        <taxon>Bacillota</taxon>
        <taxon>Bacilli</taxon>
        <taxon>Bacillales</taxon>
        <taxon>Bacillales Family XII. Incertae Sedis</taxon>
        <taxon>Exiguobacterium</taxon>
    </lineage>
</organism>
<dbReference type="STRING" id="1397694.GCA_000702585_00941"/>
<gene>
    <name evidence="1" type="ORF">NCTC13163_00424</name>
</gene>
<dbReference type="OrthoDB" id="2354688at2"/>
<dbReference type="Proteomes" id="UP000254060">
    <property type="component" value="Unassembled WGS sequence"/>
</dbReference>
<proteinExistence type="predicted"/>
<accession>A0A377FQG7</accession>
<reference evidence="1 2" key="1">
    <citation type="submission" date="2018-06" db="EMBL/GenBank/DDBJ databases">
        <authorList>
            <consortium name="Pathogen Informatics"/>
            <person name="Doyle S."/>
        </authorList>
    </citation>
    <scope>NUCLEOTIDE SEQUENCE [LARGE SCALE GENOMIC DNA]</scope>
    <source>
        <strain evidence="1 2">NCTC13163</strain>
    </source>
</reference>
<evidence type="ECO:0000313" key="1">
    <source>
        <dbReference type="EMBL" id="STO07079.1"/>
    </source>
</evidence>
<dbReference type="AlphaFoldDB" id="A0A377FQG7"/>